<protein>
    <submittedName>
        <fullName evidence="1">Uncharacterized protein</fullName>
    </submittedName>
</protein>
<evidence type="ECO:0000313" key="2">
    <source>
        <dbReference type="Proteomes" id="UP001454036"/>
    </source>
</evidence>
<reference evidence="1 2" key="1">
    <citation type="submission" date="2024-01" db="EMBL/GenBank/DDBJ databases">
        <title>The complete chloroplast genome sequence of Lithospermum erythrorhizon: insights into the phylogenetic relationship among Boraginaceae species and the maternal lineages of purple gromwells.</title>
        <authorList>
            <person name="Okada T."/>
            <person name="Watanabe K."/>
        </authorList>
    </citation>
    <scope>NUCLEOTIDE SEQUENCE [LARGE SCALE GENOMIC DNA]</scope>
</reference>
<organism evidence="1 2">
    <name type="scientific">Lithospermum erythrorhizon</name>
    <name type="common">Purple gromwell</name>
    <name type="synonym">Lithospermum officinale var. erythrorhizon</name>
    <dbReference type="NCBI Taxonomy" id="34254"/>
    <lineage>
        <taxon>Eukaryota</taxon>
        <taxon>Viridiplantae</taxon>
        <taxon>Streptophyta</taxon>
        <taxon>Embryophyta</taxon>
        <taxon>Tracheophyta</taxon>
        <taxon>Spermatophyta</taxon>
        <taxon>Magnoliopsida</taxon>
        <taxon>eudicotyledons</taxon>
        <taxon>Gunneridae</taxon>
        <taxon>Pentapetalae</taxon>
        <taxon>asterids</taxon>
        <taxon>lamiids</taxon>
        <taxon>Boraginales</taxon>
        <taxon>Boraginaceae</taxon>
        <taxon>Boraginoideae</taxon>
        <taxon>Lithospermeae</taxon>
        <taxon>Lithospermum</taxon>
    </lineage>
</organism>
<dbReference type="EMBL" id="BAABME010004141">
    <property type="protein sequence ID" value="GAA0161318.1"/>
    <property type="molecule type" value="Genomic_DNA"/>
</dbReference>
<gene>
    <name evidence="1" type="ORF">LIER_17661</name>
</gene>
<proteinExistence type="predicted"/>
<keyword evidence="2" id="KW-1185">Reference proteome</keyword>
<dbReference type="Proteomes" id="UP001454036">
    <property type="component" value="Unassembled WGS sequence"/>
</dbReference>
<comment type="caution">
    <text evidence="1">The sequence shown here is derived from an EMBL/GenBank/DDBJ whole genome shotgun (WGS) entry which is preliminary data.</text>
</comment>
<sequence>MFLEYGDTRSHSFAPSIVQQKIPRVDPNAPILQELLAAQKREFDEFKHTVLASLPGRAGRVVPQAVMPFTAWLNDVPIPKRFILPPIYTI</sequence>
<accession>A0AAV3QCH2</accession>
<evidence type="ECO:0000313" key="1">
    <source>
        <dbReference type="EMBL" id="GAA0161318.1"/>
    </source>
</evidence>
<dbReference type="AlphaFoldDB" id="A0AAV3QCH2"/>
<name>A0AAV3QCH2_LITER</name>